<protein>
    <submittedName>
        <fullName evidence="2">Uncharacterized protein</fullName>
    </submittedName>
</protein>
<dbReference type="WBParaSite" id="PDA_v2.g1479.t1">
    <property type="protein sequence ID" value="PDA_v2.g1479.t1"/>
    <property type="gene ID" value="PDA_v2.g1479"/>
</dbReference>
<proteinExistence type="predicted"/>
<dbReference type="Proteomes" id="UP000887578">
    <property type="component" value="Unplaced"/>
</dbReference>
<accession>A0A914PB41</accession>
<evidence type="ECO:0000313" key="2">
    <source>
        <dbReference type="WBParaSite" id="PDA_v2.g1479.t1"/>
    </source>
</evidence>
<organism evidence="1 2">
    <name type="scientific">Panagrolaimus davidi</name>
    <dbReference type="NCBI Taxonomy" id="227884"/>
    <lineage>
        <taxon>Eukaryota</taxon>
        <taxon>Metazoa</taxon>
        <taxon>Ecdysozoa</taxon>
        <taxon>Nematoda</taxon>
        <taxon>Chromadorea</taxon>
        <taxon>Rhabditida</taxon>
        <taxon>Tylenchina</taxon>
        <taxon>Panagrolaimomorpha</taxon>
        <taxon>Panagrolaimoidea</taxon>
        <taxon>Panagrolaimidae</taxon>
        <taxon>Panagrolaimus</taxon>
    </lineage>
</organism>
<keyword evidence="1" id="KW-1185">Reference proteome</keyword>
<dbReference type="AlphaFoldDB" id="A0A914PB41"/>
<sequence length="156" mass="18145">MKALKDVKDKLIYEMNEDAFQFMNVPDNDQYFVKESIVKPIKALQSRILDVLKNSTGKNLNHLKETCHSNNPITIAKNAMSKLDNLIAIFVDKNVPDRDDYLDLKKVYTVAFKKLKSYWSTRRITNDIKTQIKIGGTNSEIAYNIYDELMDEYKDL</sequence>
<evidence type="ECO:0000313" key="1">
    <source>
        <dbReference type="Proteomes" id="UP000887578"/>
    </source>
</evidence>
<name>A0A914PB41_9BILA</name>
<reference evidence="2" key="1">
    <citation type="submission" date="2022-11" db="UniProtKB">
        <authorList>
            <consortium name="WormBaseParasite"/>
        </authorList>
    </citation>
    <scope>IDENTIFICATION</scope>
</reference>